<protein>
    <submittedName>
        <fullName evidence="1">Uncharacterized protein</fullName>
    </submittedName>
</protein>
<accession>A0AC60NZ54</accession>
<dbReference type="Proteomes" id="UP000805193">
    <property type="component" value="Unassembled WGS sequence"/>
</dbReference>
<feature type="non-terminal residue" evidence="1">
    <location>
        <position position="1"/>
    </location>
</feature>
<name>A0AC60NZ54_IXOPE</name>
<keyword evidence="2" id="KW-1185">Reference proteome</keyword>
<evidence type="ECO:0000313" key="2">
    <source>
        <dbReference type="Proteomes" id="UP000805193"/>
    </source>
</evidence>
<organism evidence="1 2">
    <name type="scientific">Ixodes persulcatus</name>
    <name type="common">Taiga tick</name>
    <dbReference type="NCBI Taxonomy" id="34615"/>
    <lineage>
        <taxon>Eukaryota</taxon>
        <taxon>Metazoa</taxon>
        <taxon>Ecdysozoa</taxon>
        <taxon>Arthropoda</taxon>
        <taxon>Chelicerata</taxon>
        <taxon>Arachnida</taxon>
        <taxon>Acari</taxon>
        <taxon>Parasitiformes</taxon>
        <taxon>Ixodida</taxon>
        <taxon>Ixodoidea</taxon>
        <taxon>Ixodidae</taxon>
        <taxon>Ixodinae</taxon>
        <taxon>Ixodes</taxon>
    </lineage>
</organism>
<dbReference type="EMBL" id="JABSTQ010011347">
    <property type="protein sequence ID" value="KAG0412448.1"/>
    <property type="molecule type" value="Genomic_DNA"/>
</dbReference>
<proteinExistence type="predicted"/>
<reference evidence="1 2" key="1">
    <citation type="journal article" date="2020" name="Cell">
        <title>Large-Scale Comparative Analyses of Tick Genomes Elucidate Their Genetic Diversity and Vector Capacities.</title>
        <authorList>
            <consortium name="Tick Genome and Microbiome Consortium (TIGMIC)"/>
            <person name="Jia N."/>
            <person name="Wang J."/>
            <person name="Shi W."/>
            <person name="Du L."/>
            <person name="Sun Y."/>
            <person name="Zhan W."/>
            <person name="Jiang J.F."/>
            <person name="Wang Q."/>
            <person name="Zhang B."/>
            <person name="Ji P."/>
            <person name="Bell-Sakyi L."/>
            <person name="Cui X.M."/>
            <person name="Yuan T.T."/>
            <person name="Jiang B.G."/>
            <person name="Yang W.F."/>
            <person name="Lam T.T."/>
            <person name="Chang Q.C."/>
            <person name="Ding S.J."/>
            <person name="Wang X.J."/>
            <person name="Zhu J.G."/>
            <person name="Ruan X.D."/>
            <person name="Zhao L."/>
            <person name="Wei J.T."/>
            <person name="Ye R.Z."/>
            <person name="Que T.C."/>
            <person name="Du C.H."/>
            <person name="Zhou Y.H."/>
            <person name="Cheng J.X."/>
            <person name="Dai P.F."/>
            <person name="Guo W.B."/>
            <person name="Han X.H."/>
            <person name="Huang E.J."/>
            <person name="Li L.F."/>
            <person name="Wei W."/>
            <person name="Gao Y.C."/>
            <person name="Liu J.Z."/>
            <person name="Shao H.Z."/>
            <person name="Wang X."/>
            <person name="Wang C.C."/>
            <person name="Yang T.C."/>
            <person name="Huo Q.B."/>
            <person name="Li W."/>
            <person name="Chen H.Y."/>
            <person name="Chen S.E."/>
            <person name="Zhou L.G."/>
            <person name="Ni X.B."/>
            <person name="Tian J.H."/>
            <person name="Sheng Y."/>
            <person name="Liu T."/>
            <person name="Pan Y.S."/>
            <person name="Xia L.Y."/>
            <person name="Li J."/>
            <person name="Zhao F."/>
            <person name="Cao W.C."/>
        </authorList>
    </citation>
    <scope>NUCLEOTIDE SEQUENCE [LARGE SCALE GENOMIC DNA]</scope>
    <source>
        <strain evidence="1">Iper-2018</strain>
    </source>
</reference>
<sequence length="346" mass="38042">ARHFKDCLKAWCYRTSRDDYAAERKLRVCMKEATQVTEFLWERLRASYPKKQEVPRDVNGNVVFLGGASATPEVMKILNKGPKFATESAVKPSEMLALTMALHLVNPGSAPGPFATIEPERRHACCSHHKLGALDSELEDGHEGAASQQPRPRTWLVKRHHRTVSGWPRAPSKLGHTPMTSKNKALFRPKQGSTLETLANQGRAPPPSSDAANAAIMLQRQEWTLAFLPAHSGMRGNEEAYRLPASARRRLSYLQRGCVLGHTTPVVGLLALPFDRFAASIISSAMIGNVRRLRRSSRVGRLSELYGCGNSGPLTMGSVSGFGSGFESNYSLLKTLSEASFESRFG</sequence>
<comment type="caution">
    <text evidence="1">The sequence shown here is derived from an EMBL/GenBank/DDBJ whole genome shotgun (WGS) entry which is preliminary data.</text>
</comment>
<gene>
    <name evidence="1" type="ORF">HPB47_010421</name>
</gene>
<evidence type="ECO:0000313" key="1">
    <source>
        <dbReference type="EMBL" id="KAG0412448.1"/>
    </source>
</evidence>